<keyword evidence="4" id="KW-1185">Reference proteome</keyword>
<comment type="subcellular location">
    <subcellularLocation>
        <location evidence="1">Endoplasmic reticulum membrane</location>
        <topology evidence="1">Multi-pass membrane protein</topology>
    </subcellularLocation>
</comment>
<reference evidence="3" key="1">
    <citation type="submission" date="2022-03" db="EMBL/GenBank/DDBJ databases">
        <authorList>
            <person name="Martin H S."/>
        </authorList>
    </citation>
    <scope>NUCLEOTIDE SEQUENCE</scope>
</reference>
<dbReference type="PANTHER" id="PTHR12250:SF0">
    <property type="entry name" value="GPI ETHANOLAMINE PHOSPHATE TRANSFERASE 1"/>
    <property type="match status" value="1"/>
</dbReference>
<feature type="transmembrane region" description="Helical" evidence="1">
    <location>
        <begin position="55"/>
        <end position="81"/>
    </location>
</feature>
<comment type="caution">
    <text evidence="1">Lacks conserved residue(s) required for the propagation of feature annotation.</text>
</comment>
<gene>
    <name evidence="3" type="ORF">IPOD504_LOCUS7473</name>
</gene>
<comment type="pathway">
    <text evidence="1">Glycolipid biosynthesis; glycosylphosphatidylinositol-anchor biosynthesis.</text>
</comment>
<evidence type="ECO:0000256" key="1">
    <source>
        <dbReference type="RuleBase" id="RU367138"/>
    </source>
</evidence>
<name>A0ABN8I8D4_9NEOP</name>
<feature type="non-terminal residue" evidence="3">
    <location>
        <position position="272"/>
    </location>
</feature>
<sequence length="272" mass="31032">MIYIQAKRFENSIPLSTVYQTLCWIFSGVLLLLPFAYSRKLSSRLMAINTSIVNFYLLLSVSHEGLFVVTLIFNITCWMIIEFQLLNSGDIQITDYSFGRESEEISERLTLIERGLSSNDFRRAFFFTSYIILAFFGTGNIASLNSFEVRWVMCFTTSYKPFVITALILLKTLAPFLCVGCTFRAVQHVTKAPAGYLNVIVLIYSNLMGIQLLYNVKNTGSWLEIGSSISQFVIVQVITLFIVIINQIAKILTETDAYRLTESILKNRKKYV</sequence>
<feature type="transmembrane region" description="Helical" evidence="1">
    <location>
        <begin position="12"/>
        <end position="35"/>
    </location>
</feature>
<feature type="domain" description="GPI ethanolamine phosphate transferase 1 C-terminal" evidence="2">
    <location>
        <begin position="8"/>
        <end position="221"/>
    </location>
</feature>
<feature type="transmembrane region" description="Helical" evidence="1">
    <location>
        <begin position="162"/>
        <end position="183"/>
    </location>
</feature>
<keyword evidence="1" id="KW-0812">Transmembrane</keyword>
<dbReference type="InterPro" id="IPR017852">
    <property type="entry name" value="GPI_EtnP_transferase_1_C"/>
</dbReference>
<comment type="similarity">
    <text evidence="1">Belongs to the PIGG/PIGN/PIGO family. PIGN subfamily.</text>
</comment>
<feature type="transmembrane region" description="Helical" evidence="1">
    <location>
        <begin position="124"/>
        <end position="142"/>
    </location>
</feature>
<keyword evidence="1" id="KW-0337">GPI-anchor biosynthesis</keyword>
<dbReference type="Pfam" id="PF04987">
    <property type="entry name" value="PigN"/>
    <property type="match status" value="1"/>
</dbReference>
<dbReference type="EMBL" id="OW152814">
    <property type="protein sequence ID" value="CAH2050460.1"/>
    <property type="molecule type" value="Genomic_DNA"/>
</dbReference>
<feature type="transmembrane region" description="Helical" evidence="1">
    <location>
        <begin position="229"/>
        <end position="249"/>
    </location>
</feature>
<evidence type="ECO:0000259" key="2">
    <source>
        <dbReference type="Pfam" id="PF04987"/>
    </source>
</evidence>
<protein>
    <recommendedName>
        <fullName evidence="1">GPI ethanolamine phosphate transferase 1</fullName>
        <ecNumber evidence="1">2.-.-.-</ecNumber>
    </recommendedName>
</protein>
<keyword evidence="1" id="KW-0472">Membrane</keyword>
<feature type="transmembrane region" description="Helical" evidence="1">
    <location>
        <begin position="195"/>
        <end position="214"/>
    </location>
</feature>
<evidence type="ECO:0000313" key="3">
    <source>
        <dbReference type="EMBL" id="CAH2050460.1"/>
    </source>
</evidence>
<keyword evidence="1" id="KW-1133">Transmembrane helix</keyword>
<dbReference type="Proteomes" id="UP000837857">
    <property type="component" value="Chromosome 2"/>
</dbReference>
<dbReference type="PANTHER" id="PTHR12250">
    <property type="entry name" value="PHOSPHATIDYLINOSITOL GLYCAN, CLASS N"/>
    <property type="match status" value="1"/>
</dbReference>
<proteinExistence type="inferred from homology"/>
<evidence type="ECO:0000313" key="4">
    <source>
        <dbReference type="Proteomes" id="UP000837857"/>
    </source>
</evidence>
<keyword evidence="1" id="KW-0808">Transferase</keyword>
<keyword evidence="1" id="KW-0256">Endoplasmic reticulum</keyword>
<organism evidence="3 4">
    <name type="scientific">Iphiclides podalirius</name>
    <name type="common">scarce swallowtail</name>
    <dbReference type="NCBI Taxonomy" id="110791"/>
    <lineage>
        <taxon>Eukaryota</taxon>
        <taxon>Metazoa</taxon>
        <taxon>Ecdysozoa</taxon>
        <taxon>Arthropoda</taxon>
        <taxon>Hexapoda</taxon>
        <taxon>Insecta</taxon>
        <taxon>Pterygota</taxon>
        <taxon>Neoptera</taxon>
        <taxon>Endopterygota</taxon>
        <taxon>Lepidoptera</taxon>
        <taxon>Glossata</taxon>
        <taxon>Ditrysia</taxon>
        <taxon>Papilionoidea</taxon>
        <taxon>Papilionidae</taxon>
        <taxon>Papilioninae</taxon>
        <taxon>Iphiclides</taxon>
    </lineage>
</organism>
<comment type="function">
    <text evidence="1">Ethanolamine phosphate transferase involved in glycosylphosphatidylinositol-anchor biosynthesis. Transfers ethanolamine phosphate to the first alpha-1,4-linked mannose of the glycosylphosphatidylinositol precursor of GPI-anchor.</text>
</comment>
<dbReference type="EC" id="2.-.-.-" evidence="1"/>
<accession>A0ABN8I8D4</accession>
<dbReference type="InterPro" id="IPR007070">
    <property type="entry name" value="GPI_EtnP_transferase_1"/>
</dbReference>